<reference evidence="11 12" key="1">
    <citation type="journal article" date="2021" name="Comput. Struct. Biotechnol. J.">
        <title>De novo genome assembly of the potent medicinal plant Rehmannia glutinosa using nanopore technology.</title>
        <authorList>
            <person name="Ma L."/>
            <person name="Dong C."/>
            <person name="Song C."/>
            <person name="Wang X."/>
            <person name="Zheng X."/>
            <person name="Niu Y."/>
            <person name="Chen S."/>
            <person name="Feng W."/>
        </authorList>
    </citation>
    <scope>NUCLEOTIDE SEQUENCE [LARGE SCALE GENOMIC DNA]</scope>
    <source>
        <strain evidence="11">DH-2019</strain>
    </source>
</reference>
<organism evidence="11 12">
    <name type="scientific">Rehmannia glutinosa</name>
    <name type="common">Chinese foxglove</name>
    <dbReference type="NCBI Taxonomy" id="99300"/>
    <lineage>
        <taxon>Eukaryota</taxon>
        <taxon>Viridiplantae</taxon>
        <taxon>Streptophyta</taxon>
        <taxon>Embryophyta</taxon>
        <taxon>Tracheophyta</taxon>
        <taxon>Spermatophyta</taxon>
        <taxon>Magnoliopsida</taxon>
        <taxon>eudicotyledons</taxon>
        <taxon>Gunneridae</taxon>
        <taxon>Pentapetalae</taxon>
        <taxon>asterids</taxon>
        <taxon>lamiids</taxon>
        <taxon>Lamiales</taxon>
        <taxon>Orobanchaceae</taxon>
        <taxon>Rehmannieae</taxon>
        <taxon>Rehmannia</taxon>
    </lineage>
</organism>
<protein>
    <recommendedName>
        <fullName evidence="8">CASP-like protein</fullName>
    </recommendedName>
</protein>
<dbReference type="PANTHER" id="PTHR33573:SF15">
    <property type="entry name" value="CASP-LIKE PROTEIN 4A4"/>
    <property type="match status" value="1"/>
</dbReference>
<feature type="region of interest" description="Disordered" evidence="9">
    <location>
        <begin position="1"/>
        <end position="20"/>
    </location>
</feature>
<dbReference type="PANTHER" id="PTHR33573">
    <property type="entry name" value="CASP-LIKE PROTEIN 4A4"/>
    <property type="match status" value="1"/>
</dbReference>
<evidence type="ECO:0000313" key="12">
    <source>
        <dbReference type="Proteomes" id="UP001318860"/>
    </source>
</evidence>
<comment type="subcellular location">
    <subcellularLocation>
        <location evidence="1 8">Cell membrane</location>
        <topology evidence="1 8">Multi-pass membrane protein</topology>
    </subcellularLocation>
</comment>
<accession>A0ABR0XG03</accession>
<evidence type="ECO:0000256" key="4">
    <source>
        <dbReference type="ARBA" id="ARBA00022475"/>
    </source>
</evidence>
<dbReference type="Proteomes" id="UP001318860">
    <property type="component" value="Unassembled WGS sequence"/>
</dbReference>
<feature type="transmembrane region" description="Helical" evidence="8">
    <location>
        <begin position="120"/>
        <end position="144"/>
    </location>
</feature>
<evidence type="ECO:0000256" key="5">
    <source>
        <dbReference type="ARBA" id="ARBA00022692"/>
    </source>
</evidence>
<feature type="transmembrane region" description="Helical" evidence="8">
    <location>
        <begin position="82"/>
        <end position="100"/>
    </location>
</feature>
<gene>
    <name evidence="11" type="ORF">DH2020_005474</name>
</gene>
<dbReference type="Pfam" id="PF04535">
    <property type="entry name" value="CASP_dom"/>
    <property type="match status" value="1"/>
</dbReference>
<name>A0ABR0XG03_REHGL</name>
<comment type="subunit">
    <text evidence="3 8">Homodimer and heterodimers.</text>
</comment>
<evidence type="ECO:0000256" key="9">
    <source>
        <dbReference type="SAM" id="MobiDB-lite"/>
    </source>
</evidence>
<dbReference type="EMBL" id="JABTTQ020000004">
    <property type="protein sequence ID" value="KAK6158160.1"/>
    <property type="molecule type" value="Genomic_DNA"/>
</dbReference>
<feature type="transmembrane region" description="Helical" evidence="8">
    <location>
        <begin position="156"/>
        <end position="177"/>
    </location>
</feature>
<evidence type="ECO:0000256" key="1">
    <source>
        <dbReference type="ARBA" id="ARBA00004651"/>
    </source>
</evidence>
<feature type="transmembrane region" description="Helical" evidence="8">
    <location>
        <begin position="44"/>
        <end position="62"/>
    </location>
</feature>
<keyword evidence="5 8" id="KW-0812">Transmembrane</keyword>
<evidence type="ECO:0000256" key="2">
    <source>
        <dbReference type="ARBA" id="ARBA00007651"/>
    </source>
</evidence>
<keyword evidence="7 8" id="KW-0472">Membrane</keyword>
<dbReference type="InterPro" id="IPR006702">
    <property type="entry name" value="CASP_dom"/>
</dbReference>
<feature type="compositionally biased region" description="Pro residues" evidence="9">
    <location>
        <begin position="10"/>
        <end position="20"/>
    </location>
</feature>
<evidence type="ECO:0000256" key="7">
    <source>
        <dbReference type="ARBA" id="ARBA00023136"/>
    </source>
</evidence>
<keyword evidence="12" id="KW-1185">Reference proteome</keyword>
<evidence type="ECO:0000259" key="10">
    <source>
        <dbReference type="Pfam" id="PF04535"/>
    </source>
</evidence>
<evidence type="ECO:0000256" key="6">
    <source>
        <dbReference type="ARBA" id="ARBA00022989"/>
    </source>
</evidence>
<comment type="similarity">
    <text evidence="2 8">Belongs to the Casparian strip membrane proteins (CASP) family.</text>
</comment>
<comment type="caution">
    <text evidence="11">The sequence shown here is derived from an EMBL/GenBank/DDBJ whole genome shotgun (WGS) entry which is preliminary data.</text>
</comment>
<keyword evidence="6 8" id="KW-1133">Transmembrane helix</keyword>
<keyword evidence="4 8" id="KW-1003">Cell membrane</keyword>
<evidence type="ECO:0000256" key="8">
    <source>
        <dbReference type="RuleBase" id="RU361233"/>
    </source>
</evidence>
<evidence type="ECO:0000256" key="3">
    <source>
        <dbReference type="ARBA" id="ARBA00011489"/>
    </source>
</evidence>
<sequence length="188" mass="20793">MSNISISPSQPQPQPPLPTPSPFSFSVASTRWGSRRPPIHVANLFLRFLALVLSSASALSLAAPKSSLRKQPTTFRDYPELVYCFVVNILVFVYAAYQLFKGICDIVHRGIFISDMVSDYISLIFDQLAGYLLVSASSVAIPVIQQMSNGNPLWKAAMVSVCMSFASFLVIAFTALLSGYRFCKRIIW</sequence>
<proteinExistence type="inferred from homology"/>
<evidence type="ECO:0000313" key="11">
    <source>
        <dbReference type="EMBL" id="KAK6158160.1"/>
    </source>
</evidence>
<feature type="domain" description="Casparian strip membrane protein" evidence="10">
    <location>
        <begin position="38"/>
        <end position="169"/>
    </location>
</feature>